<keyword evidence="2" id="KW-1185">Reference proteome</keyword>
<name>A0A835XKS0_9CHLO</name>
<proteinExistence type="predicted"/>
<dbReference type="Proteomes" id="UP000612055">
    <property type="component" value="Unassembled WGS sequence"/>
</dbReference>
<reference evidence="1" key="1">
    <citation type="journal article" date="2020" name="bioRxiv">
        <title>Comparative genomics of Chlamydomonas.</title>
        <authorList>
            <person name="Craig R.J."/>
            <person name="Hasan A.R."/>
            <person name="Ness R.W."/>
            <person name="Keightley P.D."/>
        </authorList>
    </citation>
    <scope>NUCLEOTIDE SEQUENCE</scope>
    <source>
        <strain evidence="1">CCAP 11/70</strain>
    </source>
</reference>
<dbReference type="AlphaFoldDB" id="A0A835XKS0"/>
<sequence>MMCHMADILVFSDTIPDARPLIEGGCTTPLILLVTNRYDYGIEGPDYEAYTNIMKHAANQSHIWWVVNNPYESYYIRMRGVPLPEERLLQLRPAGVCLLPPASLNSPERPRVALVQPTGPEHLENTFIAPWIKEQGLTEFVRMYRQHYGGPTVLARHRGVLSVPYQTSVMKMYEGLTAGAVFIIPSPTFFVKLLGQHNNSMMVMCCRDLIERHPNDWRQYFDWYHEDFIQAHLMYDSWDELRDIIRDRERSMELIEERRYTGRLAMRRSRQRTLDGYSKLYRAVSQQACDGARKPDVLSQGYEPRG</sequence>
<organism evidence="1 2">
    <name type="scientific">Edaphochlamys debaryana</name>
    <dbReference type="NCBI Taxonomy" id="47281"/>
    <lineage>
        <taxon>Eukaryota</taxon>
        <taxon>Viridiplantae</taxon>
        <taxon>Chlorophyta</taxon>
        <taxon>core chlorophytes</taxon>
        <taxon>Chlorophyceae</taxon>
        <taxon>CS clade</taxon>
        <taxon>Chlamydomonadales</taxon>
        <taxon>Chlamydomonadales incertae sedis</taxon>
        <taxon>Edaphochlamys</taxon>
    </lineage>
</organism>
<protein>
    <recommendedName>
        <fullName evidence="3">Glycosyltransferase</fullName>
    </recommendedName>
</protein>
<dbReference type="OrthoDB" id="523537at2759"/>
<gene>
    <name evidence="1" type="ORF">HYH03_016567</name>
</gene>
<evidence type="ECO:0000313" key="1">
    <source>
        <dbReference type="EMBL" id="KAG2484613.1"/>
    </source>
</evidence>
<comment type="caution">
    <text evidence="1">The sequence shown here is derived from an EMBL/GenBank/DDBJ whole genome shotgun (WGS) entry which is preliminary data.</text>
</comment>
<dbReference type="EMBL" id="JAEHOE010000146">
    <property type="protein sequence ID" value="KAG2484613.1"/>
    <property type="molecule type" value="Genomic_DNA"/>
</dbReference>
<accession>A0A835XKS0</accession>
<evidence type="ECO:0000313" key="2">
    <source>
        <dbReference type="Proteomes" id="UP000612055"/>
    </source>
</evidence>
<evidence type="ECO:0008006" key="3">
    <source>
        <dbReference type="Google" id="ProtNLM"/>
    </source>
</evidence>